<dbReference type="EMBL" id="WIVV01000012">
    <property type="protein sequence ID" value="MQU41828.1"/>
    <property type="molecule type" value="Genomic_DNA"/>
</dbReference>
<name>A0A6A7Z899_9PSED</name>
<dbReference type="SUPFAM" id="SSF53335">
    <property type="entry name" value="S-adenosyl-L-methionine-dependent methyltransferases"/>
    <property type="match status" value="1"/>
</dbReference>
<evidence type="ECO:0000313" key="2">
    <source>
        <dbReference type="Proteomes" id="UP000466863"/>
    </source>
</evidence>
<protein>
    <submittedName>
        <fullName evidence="1">Class I SAM-dependent methyltransferase</fullName>
    </submittedName>
</protein>
<organism evidence="1 2">
    <name type="scientific">Pseudomonas helleri</name>
    <dbReference type="NCBI Taxonomy" id="1608996"/>
    <lineage>
        <taxon>Bacteria</taxon>
        <taxon>Pseudomonadati</taxon>
        <taxon>Pseudomonadota</taxon>
        <taxon>Gammaproteobacteria</taxon>
        <taxon>Pseudomonadales</taxon>
        <taxon>Pseudomonadaceae</taxon>
        <taxon>Pseudomonas</taxon>
    </lineage>
</organism>
<dbReference type="Gene3D" id="3.40.50.150">
    <property type="entry name" value="Vaccinia Virus protein VP39"/>
    <property type="match status" value="1"/>
</dbReference>
<sequence length="258" mass="28249">MTSATRLPAATPFVWPDREAAFYAEHLAASNYVERVGGRLLELLGPQQQLLDIGAGSGILGRHLLMPCGQWTVVEPNAFMRSSIEQLAAQAPSVELSLHNGIWQDLPSLPLTPTTTVLCANIPVADGQALAFVQQVRPLATRTLVWNLPAQEGPRTYCLSGFLPPQLHRSDMTPGYQLTLAELPDRWQPDQIHFTDWAFSTLFASPDAALMHFMEKLGALDGAAQGLLERHLQDHLQKVPGGWLASAPKRAASLIWHA</sequence>
<dbReference type="InterPro" id="IPR029063">
    <property type="entry name" value="SAM-dependent_MTases_sf"/>
</dbReference>
<proteinExistence type="predicted"/>
<dbReference type="RefSeq" id="WP_153331967.1">
    <property type="nucleotide sequence ID" value="NZ_CP181271.1"/>
</dbReference>
<reference evidence="1 2" key="1">
    <citation type="submission" date="2019-10" db="EMBL/GenBank/DDBJ databases">
        <title>Evaluation of single-gene subtyping targets for Pseudomonas.</title>
        <authorList>
            <person name="Reichler S.J."/>
            <person name="Orsi R.H."/>
            <person name="Wiedmann M."/>
            <person name="Martin N.H."/>
            <person name="Murphy S.I."/>
        </authorList>
    </citation>
    <scope>NUCLEOTIDE SEQUENCE [LARGE SCALE GENOMIC DNA]</scope>
    <source>
        <strain evidence="1 2">FSL R10-1876</strain>
    </source>
</reference>
<gene>
    <name evidence="1" type="ORF">GHO28_04780</name>
</gene>
<dbReference type="GO" id="GO:0032259">
    <property type="term" value="P:methylation"/>
    <property type="evidence" value="ECO:0007669"/>
    <property type="project" value="UniProtKB-KW"/>
</dbReference>
<comment type="caution">
    <text evidence="1">The sequence shown here is derived from an EMBL/GenBank/DDBJ whole genome shotgun (WGS) entry which is preliminary data.</text>
</comment>
<dbReference type="GO" id="GO:0008168">
    <property type="term" value="F:methyltransferase activity"/>
    <property type="evidence" value="ECO:0007669"/>
    <property type="project" value="UniProtKB-KW"/>
</dbReference>
<accession>A0A6A7Z899</accession>
<keyword evidence="1" id="KW-0489">Methyltransferase</keyword>
<keyword evidence="1" id="KW-0808">Transferase</keyword>
<dbReference type="AlphaFoldDB" id="A0A6A7Z899"/>
<dbReference type="Proteomes" id="UP000466863">
    <property type="component" value="Unassembled WGS sequence"/>
</dbReference>
<evidence type="ECO:0000313" key="1">
    <source>
        <dbReference type="EMBL" id="MQU41828.1"/>
    </source>
</evidence>